<name>A0A4Z0GV23_9BACI</name>
<comment type="similarity">
    <text evidence="2">Belongs to the TspO/BZRP family.</text>
</comment>
<feature type="transmembrane region" description="Helical" evidence="6">
    <location>
        <begin position="194"/>
        <end position="211"/>
    </location>
</feature>
<evidence type="ECO:0000313" key="8">
    <source>
        <dbReference type="Proteomes" id="UP000297982"/>
    </source>
</evidence>
<protein>
    <submittedName>
        <fullName evidence="7">Tryptophan-rich sensory protein</fullName>
    </submittedName>
</protein>
<feature type="transmembrane region" description="Helical" evidence="6">
    <location>
        <begin position="76"/>
        <end position="96"/>
    </location>
</feature>
<dbReference type="Pfam" id="PF03073">
    <property type="entry name" value="TspO_MBR"/>
    <property type="match status" value="1"/>
</dbReference>
<feature type="transmembrane region" description="Helical" evidence="6">
    <location>
        <begin position="45"/>
        <end position="64"/>
    </location>
</feature>
<feature type="transmembrane region" description="Helical" evidence="6">
    <location>
        <begin position="134"/>
        <end position="156"/>
    </location>
</feature>
<feature type="transmembrane region" description="Helical" evidence="6">
    <location>
        <begin position="217"/>
        <end position="238"/>
    </location>
</feature>
<dbReference type="PANTHER" id="PTHR33802">
    <property type="entry name" value="SI:CH211-161H7.5-RELATED"/>
    <property type="match status" value="1"/>
</dbReference>
<comment type="caution">
    <text evidence="7">The sequence shown here is derived from an EMBL/GenBank/DDBJ whole genome shotgun (WGS) entry which is preliminary data.</text>
</comment>
<feature type="transmembrane region" description="Helical" evidence="6">
    <location>
        <begin position="102"/>
        <end position="122"/>
    </location>
</feature>
<dbReference type="EMBL" id="SRJC01000006">
    <property type="protein sequence ID" value="TGB01386.1"/>
    <property type="molecule type" value="Genomic_DNA"/>
</dbReference>
<dbReference type="InterPro" id="IPR038330">
    <property type="entry name" value="TspO/MBR-related_sf"/>
</dbReference>
<evidence type="ECO:0000256" key="2">
    <source>
        <dbReference type="ARBA" id="ARBA00007524"/>
    </source>
</evidence>
<comment type="subcellular location">
    <subcellularLocation>
        <location evidence="1">Membrane</location>
        <topology evidence="1">Multi-pass membrane protein</topology>
    </subcellularLocation>
</comment>
<reference evidence="7 8" key="1">
    <citation type="journal article" date="2003" name="Int. J. Syst. Evol. Microbiol.">
        <title>Halobacillus salinus sp. nov., isolated from a salt lake on the coast of the East Sea in Korea.</title>
        <authorList>
            <person name="Yoon J.H."/>
            <person name="Kang K.H."/>
            <person name="Park Y.H."/>
        </authorList>
    </citation>
    <scope>NUCLEOTIDE SEQUENCE [LARGE SCALE GENOMIC DNA]</scope>
    <source>
        <strain evidence="7 8">HSL-3</strain>
    </source>
</reference>
<dbReference type="AlphaFoldDB" id="A0A4Z0GV23"/>
<evidence type="ECO:0000256" key="6">
    <source>
        <dbReference type="SAM" id="Phobius"/>
    </source>
</evidence>
<proteinExistence type="inferred from homology"/>
<dbReference type="GO" id="GO:0016020">
    <property type="term" value="C:membrane"/>
    <property type="evidence" value="ECO:0007669"/>
    <property type="project" value="UniProtKB-SubCell"/>
</dbReference>
<dbReference type="RefSeq" id="WP_135328421.1">
    <property type="nucleotide sequence ID" value="NZ_SRJC01000006.1"/>
</dbReference>
<dbReference type="InterPro" id="IPR004307">
    <property type="entry name" value="TspO_MBR"/>
</dbReference>
<dbReference type="Proteomes" id="UP000297982">
    <property type="component" value="Unassembled WGS sequence"/>
</dbReference>
<keyword evidence="5 6" id="KW-0472">Membrane</keyword>
<feature type="transmembrane region" description="Helical" evidence="6">
    <location>
        <begin position="168"/>
        <end position="187"/>
    </location>
</feature>
<dbReference type="PANTHER" id="PTHR33802:SF1">
    <property type="entry name" value="XK-RELATED PROTEIN"/>
    <property type="match status" value="1"/>
</dbReference>
<keyword evidence="8" id="KW-1185">Reference proteome</keyword>
<evidence type="ECO:0000256" key="3">
    <source>
        <dbReference type="ARBA" id="ARBA00022692"/>
    </source>
</evidence>
<gene>
    <name evidence="7" type="ORF">E4663_16395</name>
</gene>
<evidence type="ECO:0000256" key="1">
    <source>
        <dbReference type="ARBA" id="ARBA00004141"/>
    </source>
</evidence>
<evidence type="ECO:0000256" key="4">
    <source>
        <dbReference type="ARBA" id="ARBA00022989"/>
    </source>
</evidence>
<organism evidence="7 8">
    <name type="scientific">Halobacillus salinus</name>
    <dbReference type="NCBI Taxonomy" id="192814"/>
    <lineage>
        <taxon>Bacteria</taxon>
        <taxon>Bacillati</taxon>
        <taxon>Bacillota</taxon>
        <taxon>Bacilli</taxon>
        <taxon>Bacillales</taxon>
        <taxon>Bacillaceae</taxon>
        <taxon>Halobacillus</taxon>
    </lineage>
</organism>
<evidence type="ECO:0000256" key="5">
    <source>
        <dbReference type="ARBA" id="ARBA00023136"/>
    </source>
</evidence>
<keyword evidence="3 6" id="KW-0812">Transmembrane</keyword>
<accession>A0A4Z0GV23</accession>
<sequence length="248" mass="28188">MGKLVTAIIAYIIVLTVNALANILPLNGQTTGEISNKINVLFTPAAYVFSIWGLIYLLLGIWIVRQIPKSRRNKMVYRNTRTLFVISCLLNSLWIFMWHYEFFAVSVLVMLGLLGTLIRLYVQLKEWDASFFDRLPFSVYLGWISVATIANISYFLTYIEWNGWGISASVWTMLLIGVATVLALIVLFNEHDRIYPLVFIWAFIGIGVRNADQGVAAVVAVAYVAAALITVFVIIRLFKRKKRYIFSS</sequence>
<evidence type="ECO:0000313" key="7">
    <source>
        <dbReference type="EMBL" id="TGB01386.1"/>
    </source>
</evidence>
<dbReference type="STRING" id="192814.GCA_900166575_00132"/>
<dbReference type="Gene3D" id="1.20.1260.100">
    <property type="entry name" value="TspO/MBR protein"/>
    <property type="match status" value="1"/>
</dbReference>
<keyword evidence="4 6" id="KW-1133">Transmembrane helix</keyword>